<dbReference type="NCBIfam" id="TIGR03083">
    <property type="entry name" value="maleylpyruvate isomerase family mycothiol-dependent enzyme"/>
    <property type="match status" value="1"/>
</dbReference>
<accession>A0A1G9VE96</accession>
<evidence type="ECO:0000313" key="2">
    <source>
        <dbReference type="EMBL" id="SDM70420.1"/>
    </source>
</evidence>
<dbReference type="Gene3D" id="1.20.120.450">
    <property type="entry name" value="dinb family like domain"/>
    <property type="match status" value="1"/>
</dbReference>
<sequence>MDLDDIWRAIDAERSSLADLLEDLSPTEWHTASLCDAWRVGDVAVHLTQAHMGLREALVGAVRARGSFDRMIRDAALRAVPLSPEECARRLRAMVGSRRTAPFISPVEPLIDVLVHGQDITVPLGRERPVPPVAAAVAARRAWDMGFPFHARRRLAGLRLVATDGDLVLGQGAPVEGTTGDLLLLVTGRSATVDRLSGAGASRLAAAPGHRDGSPRNPT</sequence>
<dbReference type="OrthoDB" id="5178565at2"/>
<dbReference type="Proteomes" id="UP000198680">
    <property type="component" value="Unassembled WGS sequence"/>
</dbReference>
<gene>
    <name evidence="2" type="ORF">SAMN05660642_03100</name>
</gene>
<feature type="domain" description="Mycothiol-dependent maleylpyruvate isomerase metal-binding" evidence="1">
    <location>
        <begin position="11"/>
        <end position="101"/>
    </location>
</feature>
<dbReference type="RefSeq" id="WP_091220036.1">
    <property type="nucleotide sequence ID" value="NZ_FNHE01000008.1"/>
</dbReference>
<dbReference type="SUPFAM" id="SSF109854">
    <property type="entry name" value="DinB/YfiT-like putative metalloenzymes"/>
    <property type="match status" value="1"/>
</dbReference>
<name>A0A1G9VE96_9ACTN</name>
<evidence type="ECO:0000313" key="3">
    <source>
        <dbReference type="Proteomes" id="UP000198680"/>
    </source>
</evidence>
<dbReference type="AlphaFoldDB" id="A0A1G9VE96"/>
<dbReference type="InterPro" id="IPR017517">
    <property type="entry name" value="Maleyloyr_isom"/>
</dbReference>
<dbReference type="STRING" id="1137991.SAMN05660642_03100"/>
<dbReference type="Pfam" id="PF11716">
    <property type="entry name" value="MDMPI_N"/>
    <property type="match status" value="1"/>
</dbReference>
<dbReference type="GO" id="GO:0046872">
    <property type="term" value="F:metal ion binding"/>
    <property type="evidence" value="ECO:0007669"/>
    <property type="project" value="InterPro"/>
</dbReference>
<organism evidence="2 3">
    <name type="scientific">Geodermatophilus siccatus</name>
    <dbReference type="NCBI Taxonomy" id="1137991"/>
    <lineage>
        <taxon>Bacteria</taxon>
        <taxon>Bacillati</taxon>
        <taxon>Actinomycetota</taxon>
        <taxon>Actinomycetes</taxon>
        <taxon>Geodermatophilales</taxon>
        <taxon>Geodermatophilaceae</taxon>
        <taxon>Geodermatophilus</taxon>
    </lineage>
</organism>
<proteinExistence type="predicted"/>
<protein>
    <submittedName>
        <fullName evidence="2">TIGR03083 family protein</fullName>
    </submittedName>
</protein>
<reference evidence="3" key="1">
    <citation type="submission" date="2016-10" db="EMBL/GenBank/DDBJ databases">
        <authorList>
            <person name="Varghese N."/>
            <person name="Submissions S."/>
        </authorList>
    </citation>
    <scope>NUCLEOTIDE SEQUENCE [LARGE SCALE GENOMIC DNA]</scope>
    <source>
        <strain evidence="3">DSM 45419</strain>
    </source>
</reference>
<dbReference type="InterPro" id="IPR024344">
    <property type="entry name" value="MDMPI_metal-binding"/>
</dbReference>
<keyword evidence="3" id="KW-1185">Reference proteome</keyword>
<dbReference type="EMBL" id="FNHE01000008">
    <property type="protein sequence ID" value="SDM70420.1"/>
    <property type="molecule type" value="Genomic_DNA"/>
</dbReference>
<dbReference type="InterPro" id="IPR034660">
    <property type="entry name" value="DinB/YfiT-like"/>
</dbReference>
<evidence type="ECO:0000259" key="1">
    <source>
        <dbReference type="Pfam" id="PF11716"/>
    </source>
</evidence>